<sequence length="363" mass="42006">MFFFILLFLSSIRIVRLKMKFYFSNKIEDYIALFFFLVWLYGFIRGIILDNNITYIVANFAGMICYLFYFMLSLFRISKNEIELIILNASLFICLYSILGFISFIGGLNIPFYENNAYVTPDGQLRVMYFTTATIVYPLLGYSYYSFISNLKKTNWMSSYSFLFLLLSIFSLCIITASKGFILGCLIILGGITIIVLFRAIVRLKMNASILISSFILIFFSVLLYFLDYWLLVENLFSSEASGNSVRYDQLYYMLDDLSFWGKGLGATISGIVRSQDAPYGFELTYINLIHKFGVFSLFLFGGWAYMFFRSICILWKSKNIESVIVFSSLGYMFPSIGNPLLMHPTLVLLNCLTLYLIKIYPR</sequence>
<keyword evidence="1" id="KW-0472">Membrane</keyword>
<dbReference type="AlphaFoldDB" id="A0A0J6F8T2"/>
<organism evidence="2 3">
    <name type="scientific">Parabacteroides goldsteinii</name>
    <dbReference type="NCBI Taxonomy" id="328812"/>
    <lineage>
        <taxon>Bacteria</taxon>
        <taxon>Pseudomonadati</taxon>
        <taxon>Bacteroidota</taxon>
        <taxon>Bacteroidia</taxon>
        <taxon>Bacteroidales</taxon>
        <taxon>Tannerellaceae</taxon>
        <taxon>Parabacteroides</taxon>
    </lineage>
</organism>
<dbReference type="Proteomes" id="UP000036166">
    <property type="component" value="Unassembled WGS sequence"/>
</dbReference>
<feature type="transmembrane region" description="Helical" evidence="1">
    <location>
        <begin position="30"/>
        <end position="48"/>
    </location>
</feature>
<feature type="transmembrane region" description="Helical" evidence="1">
    <location>
        <begin position="157"/>
        <end position="175"/>
    </location>
</feature>
<feature type="transmembrane region" description="Helical" evidence="1">
    <location>
        <begin position="84"/>
        <end position="107"/>
    </location>
</feature>
<feature type="transmembrane region" description="Helical" evidence="1">
    <location>
        <begin position="127"/>
        <end position="145"/>
    </location>
</feature>
<feature type="transmembrane region" description="Helical" evidence="1">
    <location>
        <begin position="289"/>
        <end position="309"/>
    </location>
</feature>
<accession>A0A0J6F8T2</accession>
<evidence type="ECO:0000256" key="1">
    <source>
        <dbReference type="SAM" id="Phobius"/>
    </source>
</evidence>
<feature type="transmembrane region" description="Helical" evidence="1">
    <location>
        <begin position="181"/>
        <end position="201"/>
    </location>
</feature>
<feature type="transmembrane region" description="Helical" evidence="1">
    <location>
        <begin position="343"/>
        <end position="361"/>
    </location>
</feature>
<reference evidence="2 3" key="1">
    <citation type="submission" date="2015-06" db="EMBL/GenBank/DDBJ databases">
        <title>Draft Genome Sequence of Parabacteroides goldsteinii with Putative Novel Metallo-Beta-Lactamases Isolated from a Blood Culture from a Human Patient.</title>
        <authorList>
            <person name="Krogh T.J."/>
            <person name="Agergaard C.N."/>
            <person name="Moller-Jensen J."/>
            <person name="Justesen U.S."/>
        </authorList>
    </citation>
    <scope>NUCLEOTIDE SEQUENCE [LARGE SCALE GENOMIC DNA]</scope>
    <source>
        <strain evidence="2 3">910340</strain>
    </source>
</reference>
<evidence type="ECO:0000313" key="2">
    <source>
        <dbReference type="EMBL" id="KMM31127.1"/>
    </source>
</evidence>
<feature type="transmembrane region" description="Helical" evidence="1">
    <location>
        <begin position="208"/>
        <end position="227"/>
    </location>
</feature>
<gene>
    <name evidence="2" type="ORF">ACM15_24300</name>
</gene>
<dbReference type="PATRIC" id="fig|328812.4.peg.677"/>
<evidence type="ECO:0008006" key="4">
    <source>
        <dbReference type="Google" id="ProtNLM"/>
    </source>
</evidence>
<proteinExistence type="predicted"/>
<feature type="transmembrane region" description="Helical" evidence="1">
    <location>
        <begin position="54"/>
        <end position="72"/>
    </location>
</feature>
<name>A0A0J6F8T2_9BACT</name>
<keyword evidence="1" id="KW-0812">Transmembrane</keyword>
<comment type="caution">
    <text evidence="2">The sequence shown here is derived from an EMBL/GenBank/DDBJ whole genome shotgun (WGS) entry which is preliminary data.</text>
</comment>
<keyword evidence="1" id="KW-1133">Transmembrane helix</keyword>
<dbReference type="EMBL" id="LFJV01000118">
    <property type="protein sequence ID" value="KMM31127.1"/>
    <property type="molecule type" value="Genomic_DNA"/>
</dbReference>
<protein>
    <recommendedName>
        <fullName evidence="4">O-antigen ligase domain-containing protein</fullName>
    </recommendedName>
</protein>
<evidence type="ECO:0000313" key="3">
    <source>
        <dbReference type="Proteomes" id="UP000036166"/>
    </source>
</evidence>